<accession>A0A0S1M185</accession>
<reference evidence="12" key="1">
    <citation type="journal article" date="2015" name="Toxicon">
        <title>Multi-copy venom genes hidden in de novo transcriptome assemblies, a cautionary tale with the snakelocks sea anemone Anemonia sulcata (Pennant, 1977).</title>
        <authorList>
            <person name="Macrander J."/>
            <person name="Broe M."/>
            <person name="Daly M."/>
        </authorList>
    </citation>
    <scope>NUCLEOTIDE SEQUENCE</scope>
</reference>
<protein>
    <submittedName>
        <fullName evidence="12">Type III potassium channel toxin protein</fullName>
    </submittedName>
</protein>
<dbReference type="GO" id="GO:0008200">
    <property type="term" value="F:ion channel inhibitor activity"/>
    <property type="evidence" value="ECO:0007669"/>
    <property type="project" value="InterPro"/>
</dbReference>
<dbReference type="GO" id="GO:0042151">
    <property type="term" value="C:nematocyst"/>
    <property type="evidence" value="ECO:0007669"/>
    <property type="project" value="UniProtKB-SubCell"/>
</dbReference>
<evidence type="ECO:0000256" key="7">
    <source>
        <dbReference type="ARBA" id="ARBA00022773"/>
    </source>
</evidence>
<evidence type="ECO:0000256" key="4">
    <source>
        <dbReference type="ARBA" id="ARBA00022525"/>
    </source>
</evidence>
<dbReference type="GO" id="GO:0090729">
    <property type="term" value="F:toxin activity"/>
    <property type="evidence" value="ECO:0007669"/>
    <property type="project" value="UniProtKB-KW"/>
</dbReference>
<evidence type="ECO:0000256" key="3">
    <source>
        <dbReference type="ARBA" id="ARBA00007488"/>
    </source>
</evidence>
<keyword evidence="9" id="KW-1015">Disulfide bond</keyword>
<dbReference type="EMBL" id="KT948953">
    <property type="protein sequence ID" value="ALL34543.1"/>
    <property type="molecule type" value="mRNA"/>
</dbReference>
<gene>
    <name evidence="12" type="primary">KTx</name>
</gene>
<keyword evidence="12" id="KW-0406">Ion transport</keyword>
<keyword evidence="4" id="KW-0964">Secreted</keyword>
<comment type="subcellular location">
    <subcellularLocation>
        <location evidence="1">Nematocyst</location>
    </subcellularLocation>
    <subcellularLocation>
        <location evidence="2">Secreted</location>
    </subcellularLocation>
</comment>
<keyword evidence="12" id="KW-0407">Ion channel</keyword>
<evidence type="ECO:0000256" key="10">
    <source>
        <dbReference type="ARBA" id="ARBA00023331"/>
    </source>
</evidence>
<keyword evidence="5" id="KW-1220">Voltage-gated potassium channel impairing toxin</keyword>
<keyword evidence="7" id="KW-0632">Potassium channel impairing toxin</keyword>
<evidence type="ECO:0000256" key="2">
    <source>
        <dbReference type="ARBA" id="ARBA00004613"/>
    </source>
</evidence>
<dbReference type="GO" id="GO:0034220">
    <property type="term" value="P:monoatomic ion transmembrane transport"/>
    <property type="evidence" value="ECO:0007669"/>
    <property type="project" value="UniProtKB-KW"/>
</dbReference>
<comment type="similarity">
    <text evidence="3">Belongs to the sea anemone type 3 (BDS) potassium channel toxin family.</text>
</comment>
<dbReference type="Pfam" id="PF07936">
    <property type="entry name" value="Defensin_4"/>
    <property type="match status" value="1"/>
</dbReference>
<organism evidence="12">
    <name type="scientific">Anemonia sulcata</name>
    <name type="common">Mediterranean snakelocks sea anemone</name>
    <dbReference type="NCBI Taxonomy" id="6108"/>
    <lineage>
        <taxon>Eukaryota</taxon>
        <taxon>Metazoa</taxon>
        <taxon>Cnidaria</taxon>
        <taxon>Anthozoa</taxon>
        <taxon>Hexacorallia</taxon>
        <taxon>Actiniaria</taxon>
        <taxon>Actiniidae</taxon>
        <taxon>Anemonia</taxon>
    </lineage>
</organism>
<dbReference type="AlphaFoldDB" id="A0A0S1M185"/>
<dbReference type="Gene3D" id="2.20.20.10">
    <property type="entry name" value="Anthopleurin-A"/>
    <property type="match status" value="1"/>
</dbReference>
<dbReference type="InterPro" id="IPR023355">
    <property type="entry name" value="Myo_ane_neurotoxin_sf"/>
</dbReference>
<keyword evidence="12" id="KW-0813">Transport</keyword>
<evidence type="ECO:0000256" key="5">
    <source>
        <dbReference type="ARBA" id="ARBA00022635"/>
    </source>
</evidence>
<name>A0A0S1M185_ANESU</name>
<dbReference type="InterPro" id="IPR012414">
    <property type="entry name" value="BDS_K_chnl_tox"/>
</dbReference>
<keyword evidence="10" id="KW-0166">Nematocyst</keyword>
<dbReference type="GO" id="GO:0015459">
    <property type="term" value="F:potassium channel regulator activity"/>
    <property type="evidence" value="ECO:0007669"/>
    <property type="project" value="UniProtKB-KW"/>
</dbReference>
<evidence type="ECO:0000256" key="1">
    <source>
        <dbReference type="ARBA" id="ARBA00004532"/>
    </source>
</evidence>
<evidence type="ECO:0000256" key="6">
    <source>
        <dbReference type="ARBA" id="ARBA00022656"/>
    </source>
</evidence>
<evidence type="ECO:0000256" key="8">
    <source>
        <dbReference type="ARBA" id="ARBA00022872"/>
    </source>
</evidence>
<feature type="signal peptide" evidence="11">
    <location>
        <begin position="1"/>
        <end position="21"/>
    </location>
</feature>
<feature type="chain" id="PRO_5006589090" evidence="11">
    <location>
        <begin position="22"/>
        <end position="73"/>
    </location>
</feature>
<keyword evidence="8" id="KW-0872">Ion channel impairing toxin</keyword>
<keyword evidence="11" id="KW-0732">Signal</keyword>
<evidence type="ECO:0000256" key="9">
    <source>
        <dbReference type="ARBA" id="ARBA00023157"/>
    </source>
</evidence>
<keyword evidence="6" id="KW-0800">Toxin</keyword>
<evidence type="ECO:0000256" key="11">
    <source>
        <dbReference type="SAM" id="SignalP"/>
    </source>
</evidence>
<evidence type="ECO:0000313" key="12">
    <source>
        <dbReference type="EMBL" id="ALL34543.1"/>
    </source>
</evidence>
<sequence>MSTARFLFLAMLAVLIATSLALPLDNDEANLSKRIGCNCNGKPGVYWFLHVKTCPKGYHDGCSHVAGRCCMKS</sequence>
<proteinExistence type="evidence at transcript level"/>
<dbReference type="GO" id="GO:0005576">
    <property type="term" value="C:extracellular region"/>
    <property type="evidence" value="ECO:0007669"/>
    <property type="project" value="UniProtKB-SubCell"/>
</dbReference>